<organism evidence="1 2">
    <name type="scientific">Brassica napus</name>
    <name type="common">Rape</name>
    <dbReference type="NCBI Taxonomy" id="3708"/>
    <lineage>
        <taxon>Eukaryota</taxon>
        <taxon>Viridiplantae</taxon>
        <taxon>Streptophyta</taxon>
        <taxon>Embryophyta</taxon>
        <taxon>Tracheophyta</taxon>
        <taxon>Spermatophyta</taxon>
        <taxon>Magnoliopsida</taxon>
        <taxon>eudicotyledons</taxon>
        <taxon>Gunneridae</taxon>
        <taxon>Pentapetalae</taxon>
        <taxon>rosids</taxon>
        <taxon>malvids</taxon>
        <taxon>Brassicales</taxon>
        <taxon>Brassicaceae</taxon>
        <taxon>Brassiceae</taxon>
        <taxon>Brassica</taxon>
    </lineage>
</organism>
<reference evidence="1 2" key="1">
    <citation type="submission" date="2021-05" db="EMBL/GenBank/DDBJ databases">
        <title>Genome Assembly of Synthetic Allotetraploid Brassica napus Reveals Homoeologous Exchanges between Subgenomes.</title>
        <authorList>
            <person name="Davis J.T."/>
        </authorList>
    </citation>
    <scope>NUCLEOTIDE SEQUENCE [LARGE SCALE GENOMIC DNA]</scope>
    <source>
        <strain evidence="2">cv. Da-Ae</strain>
        <tissue evidence="1">Seedling</tissue>
    </source>
</reference>
<comment type="caution">
    <text evidence="1">The sequence shown here is derived from an EMBL/GenBank/DDBJ whole genome shotgun (WGS) entry which is preliminary data.</text>
</comment>
<evidence type="ECO:0000313" key="2">
    <source>
        <dbReference type="Proteomes" id="UP000824890"/>
    </source>
</evidence>
<name>A0ABQ7XLT0_BRANA</name>
<proteinExistence type="predicted"/>
<keyword evidence="2" id="KW-1185">Reference proteome</keyword>
<evidence type="ECO:0000313" key="1">
    <source>
        <dbReference type="EMBL" id="KAH0856891.1"/>
    </source>
</evidence>
<gene>
    <name evidence="1" type="ORF">HID58_085152</name>
</gene>
<dbReference type="Proteomes" id="UP000824890">
    <property type="component" value="Unassembled WGS sequence"/>
</dbReference>
<sequence length="517" mass="57065">MNTCSCARLTKQPLDRRFQHEPLPPVSLLRPAPLLTAATPLSPVYPLLHSDLSVTSLRRVTLLKLLPSSQVDSAEQRFVLGERTLSGNLVAPPRSPEPPDPPVPPDLLHSPLNRTSTHPYRPFRSMNTQLDRYVPNLALRAGSPPLQDWCSNVEILVEENVSRLVSLQYLANQSFEDWLLIVKVWVVICFVDVQPFLFTSGGLSTPFIYEIRRHRGVEAKLNQICLAGRVYCSTKSENDWCDIPLSKTLYWNFKSKFRHFRPSGHCYGVSQLLAAMLSNLFEIHIVSSESSVGVSTDFAGLMGCSATSSSSTGSFAVQTYLFGLFNVDSDYFLLAAVSIVSRVQVKSFQRHYLNENGKLVVLVFFATPASFSSSLLPLSPILLLSICSDIPFSFGLLRLAGDLTTARRASINPLEEKRDLGVHGLSEMESVAASPGAFLTVLQTLCRRFANFWSVHDVEAIVEVYSVARSVSLHSSAYGAFGSGELLLFADRQGILGCPVVKPPWRLESLTFAVALA</sequence>
<dbReference type="EMBL" id="JAGKQM010000019">
    <property type="protein sequence ID" value="KAH0856891.1"/>
    <property type="molecule type" value="Genomic_DNA"/>
</dbReference>
<protein>
    <submittedName>
        <fullName evidence="1">Uncharacterized protein</fullName>
    </submittedName>
</protein>
<accession>A0ABQ7XLT0</accession>